<reference evidence="3 4" key="1">
    <citation type="journal article" date="2019" name="Commun. Biol.">
        <title>The bagworm genome reveals a unique fibroin gene that provides high tensile strength.</title>
        <authorList>
            <person name="Kono N."/>
            <person name="Nakamura H."/>
            <person name="Ohtoshi R."/>
            <person name="Tomita M."/>
            <person name="Numata K."/>
            <person name="Arakawa K."/>
        </authorList>
    </citation>
    <scope>NUCLEOTIDE SEQUENCE [LARGE SCALE GENOMIC DNA]</scope>
</reference>
<dbReference type="InterPro" id="IPR029526">
    <property type="entry name" value="PGBD"/>
</dbReference>
<dbReference type="PANTHER" id="PTHR46599">
    <property type="entry name" value="PIGGYBAC TRANSPOSABLE ELEMENT-DERIVED PROTEIN 4"/>
    <property type="match status" value="1"/>
</dbReference>
<gene>
    <name evidence="3" type="primary">PGBD4</name>
    <name evidence="3" type="ORF">EVAR_20252_1</name>
</gene>
<accession>A0A4C1WAS0</accession>
<feature type="compositionally biased region" description="Polar residues" evidence="1">
    <location>
        <begin position="601"/>
        <end position="616"/>
    </location>
</feature>
<dbReference type="Pfam" id="PF13843">
    <property type="entry name" value="DDE_Tnp_1_7"/>
    <property type="match status" value="1"/>
</dbReference>
<sequence>MGYIVTVKYIAEVTGAPHGAQIQKIYFPVPGAAPATRYTSSALALTVIEHMDLAMEDFEFTQDEWKQINALEISFSIASINNDALVESDSEPMQLPKKKRRLVIASDSDSDSESAENFVAANISQNDRISSKWSRPKRRQPSVIPFTEFEGMKPPYSNLLKEAGPDQYYDLLVPEEILEMIAEQTNLFASQNITARQTKPGSRSHSWKPTNKTEIKQFLGLVLFMGVVKLPKLAYYWSKDKILGQTFPATVMSRNRFELLLQYLHFSDNLSVDRNDRIAKIRPLIDALNATFQKYYSPKEDVCVDESQVPFRGRIIFRQYNKSKRHKYGMKLFKLCTVPRYTCKLNLYSGKNIDAINTTPTNVMALCENIFDKGHTLATDNWYTSLQLAYRLLEKQTHLIGTLRKNRGGLPKAVVDSKLQKGETMAMENEDGVTVLKWKDKRDVLMLSTKHSDKIAVVVKKGKQIRKPKVILDYNKSKGSVDMSDQMGAYSSPLRKTVKWYRKLAIELLLNTAVVNAWVMYNENKQSKSSIVDFRRALINYLTRPADSQEIIINERPKRLKHVLKLKEGKVRDTRRFCVQCYKDSVQEFGRKVAKNKAKKYSSTAPCRSRSTNKVTVSMAGGEKK</sequence>
<evidence type="ECO:0000256" key="1">
    <source>
        <dbReference type="SAM" id="MobiDB-lite"/>
    </source>
</evidence>
<keyword evidence="4" id="KW-1185">Reference proteome</keyword>
<dbReference type="OrthoDB" id="5876240at2759"/>
<evidence type="ECO:0000313" key="3">
    <source>
        <dbReference type="EMBL" id="GBP47247.1"/>
    </source>
</evidence>
<organism evidence="3 4">
    <name type="scientific">Eumeta variegata</name>
    <name type="common">Bagworm moth</name>
    <name type="synonym">Eumeta japonica</name>
    <dbReference type="NCBI Taxonomy" id="151549"/>
    <lineage>
        <taxon>Eukaryota</taxon>
        <taxon>Metazoa</taxon>
        <taxon>Ecdysozoa</taxon>
        <taxon>Arthropoda</taxon>
        <taxon>Hexapoda</taxon>
        <taxon>Insecta</taxon>
        <taxon>Pterygota</taxon>
        <taxon>Neoptera</taxon>
        <taxon>Endopterygota</taxon>
        <taxon>Lepidoptera</taxon>
        <taxon>Glossata</taxon>
        <taxon>Ditrysia</taxon>
        <taxon>Tineoidea</taxon>
        <taxon>Psychidae</taxon>
        <taxon>Oiketicinae</taxon>
        <taxon>Eumeta</taxon>
    </lineage>
</organism>
<dbReference type="Proteomes" id="UP000299102">
    <property type="component" value="Unassembled WGS sequence"/>
</dbReference>
<protein>
    <submittedName>
        <fullName evidence="3">PiggyBac transposable element-derived protein 4</fullName>
    </submittedName>
</protein>
<feature type="domain" description="PiggyBac transposable element-derived protein" evidence="2">
    <location>
        <begin position="165"/>
        <end position="518"/>
    </location>
</feature>
<evidence type="ECO:0000313" key="4">
    <source>
        <dbReference type="Proteomes" id="UP000299102"/>
    </source>
</evidence>
<dbReference type="EMBL" id="BGZK01000498">
    <property type="protein sequence ID" value="GBP47247.1"/>
    <property type="molecule type" value="Genomic_DNA"/>
</dbReference>
<comment type="caution">
    <text evidence="3">The sequence shown here is derived from an EMBL/GenBank/DDBJ whole genome shotgun (WGS) entry which is preliminary data.</text>
</comment>
<name>A0A4C1WAS0_EUMVA</name>
<dbReference type="PANTHER" id="PTHR46599:SF3">
    <property type="entry name" value="PIGGYBAC TRANSPOSABLE ELEMENT-DERIVED PROTEIN 4"/>
    <property type="match status" value="1"/>
</dbReference>
<dbReference type="AlphaFoldDB" id="A0A4C1WAS0"/>
<dbReference type="STRING" id="151549.A0A4C1WAS0"/>
<evidence type="ECO:0000259" key="2">
    <source>
        <dbReference type="Pfam" id="PF13843"/>
    </source>
</evidence>
<feature type="region of interest" description="Disordered" evidence="1">
    <location>
        <begin position="601"/>
        <end position="625"/>
    </location>
</feature>
<proteinExistence type="predicted"/>